<reference evidence="2 3" key="1">
    <citation type="submission" date="2024-02" db="EMBL/GenBank/DDBJ databases">
        <title>A nitrogen-fixing paenibacillus bacterium.</title>
        <authorList>
            <person name="Zhang W.L."/>
            <person name="Chen S.F."/>
        </authorList>
    </citation>
    <scope>NUCLEOTIDE SEQUENCE [LARGE SCALE GENOMIC DNA]</scope>
    <source>
        <strain evidence="2 3">M1</strain>
    </source>
</reference>
<sequence length="175" mass="19610">MRKIGSVLLPLLLIIGISSVTAPGSEAAGPETPHSPPAGESRQLTVYIDRLHLQANGGDIYVDPIRWYTGKEADDVFAKYEPDAGIDGPPDGYYIVNEDERLEHYPVAKDAEVRMQIYDHTGNIADLDIVWNEKVSLQQFGELLRHKEVLDLTLFPYHLTVENGRITKIVQQYVP</sequence>
<dbReference type="EMBL" id="JAZHPZ010000005">
    <property type="protein sequence ID" value="MEF2966820.1"/>
    <property type="molecule type" value="Genomic_DNA"/>
</dbReference>
<evidence type="ECO:0000256" key="1">
    <source>
        <dbReference type="SAM" id="SignalP"/>
    </source>
</evidence>
<feature type="chain" id="PRO_5045492543" evidence="1">
    <location>
        <begin position="23"/>
        <end position="175"/>
    </location>
</feature>
<feature type="signal peptide" evidence="1">
    <location>
        <begin position="1"/>
        <end position="22"/>
    </location>
</feature>
<protein>
    <submittedName>
        <fullName evidence="2">Uncharacterized protein</fullName>
    </submittedName>
</protein>
<gene>
    <name evidence="2" type="ORF">V3851_13340</name>
</gene>
<dbReference type="RefSeq" id="WP_331847029.1">
    <property type="nucleotide sequence ID" value="NZ_JAZHPZ010000005.1"/>
</dbReference>
<organism evidence="2 3">
    <name type="scientific">Paenibacillus haidiansis</name>
    <dbReference type="NCBI Taxonomy" id="1574488"/>
    <lineage>
        <taxon>Bacteria</taxon>
        <taxon>Bacillati</taxon>
        <taxon>Bacillota</taxon>
        <taxon>Bacilli</taxon>
        <taxon>Bacillales</taxon>
        <taxon>Paenibacillaceae</taxon>
        <taxon>Paenibacillus</taxon>
    </lineage>
</organism>
<evidence type="ECO:0000313" key="2">
    <source>
        <dbReference type="EMBL" id="MEF2966820.1"/>
    </source>
</evidence>
<dbReference type="Proteomes" id="UP001306950">
    <property type="component" value="Unassembled WGS sequence"/>
</dbReference>
<keyword evidence="3" id="KW-1185">Reference proteome</keyword>
<evidence type="ECO:0000313" key="3">
    <source>
        <dbReference type="Proteomes" id="UP001306950"/>
    </source>
</evidence>
<accession>A0ABU7VSS1</accession>
<proteinExistence type="predicted"/>
<keyword evidence="1" id="KW-0732">Signal</keyword>
<name>A0ABU7VSS1_9BACL</name>
<comment type="caution">
    <text evidence="2">The sequence shown here is derived from an EMBL/GenBank/DDBJ whole genome shotgun (WGS) entry which is preliminary data.</text>
</comment>